<evidence type="ECO:0000256" key="2">
    <source>
        <dbReference type="ARBA" id="ARBA00008520"/>
    </source>
</evidence>
<keyword evidence="4" id="KW-0813">Transport</keyword>
<feature type="chain" id="PRO_5047336586" evidence="3">
    <location>
        <begin position="30"/>
        <end position="423"/>
    </location>
</feature>
<feature type="signal peptide" evidence="3">
    <location>
        <begin position="1"/>
        <end position="29"/>
    </location>
</feature>
<dbReference type="InterPro" id="IPR006311">
    <property type="entry name" value="TAT_signal"/>
</dbReference>
<keyword evidence="4" id="KW-0762">Sugar transport</keyword>
<organism evidence="4 5">
    <name type="scientific">Rhodoferax ferrireducens</name>
    <dbReference type="NCBI Taxonomy" id="192843"/>
    <lineage>
        <taxon>Bacteria</taxon>
        <taxon>Pseudomonadati</taxon>
        <taxon>Pseudomonadota</taxon>
        <taxon>Betaproteobacteria</taxon>
        <taxon>Burkholderiales</taxon>
        <taxon>Comamonadaceae</taxon>
        <taxon>Rhodoferax</taxon>
    </lineage>
</organism>
<reference evidence="4 5" key="1">
    <citation type="submission" date="2023-07" db="EMBL/GenBank/DDBJ databases">
        <title>Sorghum-associated microbial communities from plants grown in Nebraska, USA.</title>
        <authorList>
            <person name="Schachtman D."/>
        </authorList>
    </citation>
    <scope>NUCLEOTIDE SEQUENCE [LARGE SCALE GENOMIC DNA]</scope>
    <source>
        <strain evidence="4 5">BE313</strain>
    </source>
</reference>
<dbReference type="Gene3D" id="3.40.190.10">
    <property type="entry name" value="Periplasmic binding protein-like II"/>
    <property type="match status" value="2"/>
</dbReference>
<protein>
    <submittedName>
        <fullName evidence="4">Multiple sugar transport system substrate-binding protein</fullName>
    </submittedName>
</protein>
<dbReference type="PANTHER" id="PTHR43649:SF11">
    <property type="entry name" value="ABC TRANSPORTER SUBSTRATE-BINDING PROTEIN YESO-RELATED"/>
    <property type="match status" value="1"/>
</dbReference>
<evidence type="ECO:0000313" key="5">
    <source>
        <dbReference type="Proteomes" id="UP001180487"/>
    </source>
</evidence>
<comment type="subcellular location">
    <subcellularLocation>
        <location evidence="1">Periplasm</location>
    </subcellularLocation>
</comment>
<dbReference type="SUPFAM" id="SSF53850">
    <property type="entry name" value="Periplasmic binding protein-like II"/>
    <property type="match status" value="1"/>
</dbReference>
<dbReference type="EMBL" id="JAVDXT010000001">
    <property type="protein sequence ID" value="MDR7375628.1"/>
    <property type="molecule type" value="Genomic_DNA"/>
</dbReference>
<gene>
    <name evidence="4" type="ORF">J2X19_000286</name>
</gene>
<dbReference type="Proteomes" id="UP001180487">
    <property type="component" value="Unassembled WGS sequence"/>
</dbReference>
<comment type="similarity">
    <text evidence="2">Belongs to the bacterial solute-binding protein 1 family.</text>
</comment>
<dbReference type="Pfam" id="PF13416">
    <property type="entry name" value="SBP_bac_8"/>
    <property type="match status" value="1"/>
</dbReference>
<evidence type="ECO:0000256" key="1">
    <source>
        <dbReference type="ARBA" id="ARBA00004418"/>
    </source>
</evidence>
<dbReference type="InterPro" id="IPR006059">
    <property type="entry name" value="SBP"/>
</dbReference>
<comment type="caution">
    <text evidence="4">The sequence shown here is derived from an EMBL/GenBank/DDBJ whole genome shotgun (WGS) entry which is preliminary data.</text>
</comment>
<evidence type="ECO:0000256" key="3">
    <source>
        <dbReference type="SAM" id="SignalP"/>
    </source>
</evidence>
<dbReference type="RefSeq" id="WP_310369984.1">
    <property type="nucleotide sequence ID" value="NZ_JAVDXT010000001.1"/>
</dbReference>
<name>A0ABU2C2T2_9BURK</name>
<sequence length="423" mass="46173">MALFTRRQFGATAAAATAALGLNPLLAQAQAQATRLRCFWWGNPDRDKRTKLLLDTYSKKSGTQIAAESLGWGDYWTKLGTQTAGGNAPDLIQMDYRYLFEYARRETLLPLDKLLPLADFSPQEKDGGKVDGKLYGVNLGSNSKAMVYDIAMLEKVGVKSIDINWTWDDFTKITTDISKINPGKYWGASDNSRWEQGFEQWLNQRGKMLYTAEGKAAFTRDDVAAWFDLWDKLRKAGAIPPADVGATNNGKVEEYELTRGLAAMSFVNSNQVVAFQGINKNKLAISVFPRAKTGSSGHYIKPSQMMSVSARCKAPEEAAKVINFMVNDPEGVKILGIERGVPCSAAARAALAPDLDALGKMQLDYVAAVTKVAVPLPPPPPKGAGEVENLLRRVADAVAFGRTSIKDGAQQFHTEVEGILARA</sequence>
<keyword evidence="5" id="KW-1185">Reference proteome</keyword>
<dbReference type="InterPro" id="IPR050490">
    <property type="entry name" value="Bact_solute-bd_prot1"/>
</dbReference>
<proteinExistence type="inferred from homology"/>
<accession>A0ABU2C2T2</accession>
<evidence type="ECO:0000313" key="4">
    <source>
        <dbReference type="EMBL" id="MDR7375628.1"/>
    </source>
</evidence>
<keyword evidence="3" id="KW-0732">Signal</keyword>
<dbReference type="PANTHER" id="PTHR43649">
    <property type="entry name" value="ARABINOSE-BINDING PROTEIN-RELATED"/>
    <property type="match status" value="1"/>
</dbReference>
<dbReference type="PROSITE" id="PS51318">
    <property type="entry name" value="TAT"/>
    <property type="match status" value="1"/>
</dbReference>